<evidence type="ECO:0000313" key="1">
    <source>
        <dbReference type="EMBL" id="ANB41047.1"/>
    </source>
</evidence>
<dbReference type="KEGG" id="vg:30307339"/>
<dbReference type="RefSeq" id="YP_009321839.1">
    <property type="nucleotide sequence ID" value="NC_031911.1"/>
</dbReference>
<protein>
    <submittedName>
        <fullName evidence="1">Uncharacterized protein</fullName>
    </submittedName>
</protein>
<organism evidence="1 2">
    <name type="scientific">Flavobacterium phage 1H</name>
    <dbReference type="NCBI Taxonomy" id="1792272"/>
    <lineage>
        <taxon>Viruses</taxon>
        <taxon>Duplodnaviria</taxon>
        <taxon>Heunggongvirae</taxon>
        <taxon>Uroviricota</taxon>
        <taxon>Caudoviricetes</taxon>
        <taxon>Duneviridae</taxon>
        <taxon>Unahavirus</taxon>
        <taxon>Unahavirus uv1H</taxon>
    </lineage>
</organism>
<dbReference type="GeneID" id="30307339"/>
<sequence>MKLKNELLGLLTDAELKPNNLFNKLFDLFRKTPGRIITQEKYLNRVGFNQTTLNTLLYELKKLYGVTDSDIKKHLNDGNLKINEVKNKSLNDNSKEIKQTIEVFENASTEVKQEIRFRDEFPFINDPELPVELKILVTDKFNHYFAFCDSHKELFDSVVLPLLEGKNFNEVESISNDKIFELAKIAVGNFEMDQLIRDEFVYYRDEHKILGVHPIFKERKLQEFVNNMTIADAAKRATNLENYIRRDTNNAEKATKPEDKIRLEGKVIEWKRELVLVNLKLGIQDAGK</sequence>
<accession>A0A1B0WMD7</accession>
<proteinExistence type="predicted"/>
<evidence type="ECO:0000313" key="2">
    <source>
        <dbReference type="Proteomes" id="UP000207627"/>
    </source>
</evidence>
<name>A0A1B0WMD7_9CAUD</name>
<reference evidence="1 2" key="1">
    <citation type="submission" date="2016-01" db="EMBL/GenBank/DDBJ databases">
        <title>Molecular aspects and genomic diversity of bacteriophages-specific to fish pathogen Flavobacterium psychrophilum.</title>
        <authorList>
            <person name="Castillo D."/>
            <person name="Middelboe M."/>
        </authorList>
    </citation>
    <scope>NUCLEOTIDE SEQUENCE [LARGE SCALE GENOMIC DNA]</scope>
</reference>
<dbReference type="Proteomes" id="UP000207627">
    <property type="component" value="Segment"/>
</dbReference>
<dbReference type="EMBL" id="KU599889">
    <property type="protein sequence ID" value="ANB41047.1"/>
    <property type="molecule type" value="Genomic_DNA"/>
</dbReference>
<keyword evidence="2" id="KW-1185">Reference proteome</keyword>
<dbReference type="OrthoDB" id="5071at10239"/>